<dbReference type="InterPro" id="IPR000014">
    <property type="entry name" value="PAS"/>
</dbReference>
<dbReference type="Gene3D" id="3.30.450.20">
    <property type="entry name" value="PAS domain"/>
    <property type="match status" value="1"/>
</dbReference>
<dbReference type="Pfam" id="PF08447">
    <property type="entry name" value="PAS_3"/>
    <property type="match status" value="1"/>
</dbReference>
<dbReference type="CDD" id="cd00130">
    <property type="entry name" value="PAS"/>
    <property type="match status" value="1"/>
</dbReference>
<name>A0A140E6L7_9GAMM</name>
<dbReference type="SUPFAM" id="SSF55785">
    <property type="entry name" value="PYP-like sensor domain (PAS domain)"/>
    <property type="match status" value="1"/>
</dbReference>
<dbReference type="PROSITE" id="PS50112">
    <property type="entry name" value="PAS"/>
    <property type="match status" value="1"/>
</dbReference>
<organism evidence="2 3">
    <name type="scientific">Methylomonas denitrificans</name>
    <dbReference type="NCBI Taxonomy" id="1538553"/>
    <lineage>
        <taxon>Bacteria</taxon>
        <taxon>Pseudomonadati</taxon>
        <taxon>Pseudomonadota</taxon>
        <taxon>Gammaproteobacteria</taxon>
        <taxon>Methylococcales</taxon>
        <taxon>Methylococcaceae</taxon>
        <taxon>Methylomonas</taxon>
    </lineage>
</organism>
<dbReference type="NCBIfam" id="TIGR00229">
    <property type="entry name" value="sensory_box"/>
    <property type="match status" value="1"/>
</dbReference>
<dbReference type="STRING" id="1538553.JT25_021575"/>
<evidence type="ECO:0000313" key="3">
    <source>
        <dbReference type="Proteomes" id="UP000030512"/>
    </source>
</evidence>
<feature type="domain" description="PAS" evidence="1">
    <location>
        <begin position="51"/>
        <end position="84"/>
    </location>
</feature>
<dbReference type="KEGG" id="mdn:JT25_021575"/>
<protein>
    <submittedName>
        <fullName evidence="2">Diguanylate cyclase</fullName>
    </submittedName>
</protein>
<evidence type="ECO:0000259" key="1">
    <source>
        <dbReference type="PROSITE" id="PS50112"/>
    </source>
</evidence>
<keyword evidence="3" id="KW-1185">Reference proteome</keyword>
<dbReference type="AlphaFoldDB" id="A0A140E6L7"/>
<dbReference type="RefSeq" id="WP_036278641.1">
    <property type="nucleotide sequence ID" value="NZ_CP014476.1"/>
</dbReference>
<sequence>MIVDMKPEDIVGEYREATLTYYDGKSRKVLYTELETPYPDGKLIVSTTTPDGVISHVNRAFVEMSGYSEAELLGAPHSILRHPDMPAAAFKDLWDTVLRGEKWQGFVKNLRKDGGYYWVKATVIPNVRGGKVVGYTSVRRKPSRSKVDECIALYPTLF</sequence>
<dbReference type="EMBL" id="CP014476">
    <property type="protein sequence ID" value="AMK79041.1"/>
    <property type="molecule type" value="Genomic_DNA"/>
</dbReference>
<accession>A0A140E6L7</accession>
<reference evidence="2 3" key="1">
    <citation type="journal article" date="2015" name="Environ. Microbiol.">
        <title>Methane oxidation coupled to nitrate reduction under hypoxia by the Gammaproteobacterium Methylomonas denitrificans, sp. nov. type strain FJG1.</title>
        <authorList>
            <person name="Kits K.D."/>
            <person name="Klotz M.G."/>
            <person name="Stein L.Y."/>
        </authorList>
    </citation>
    <scope>NUCLEOTIDE SEQUENCE [LARGE SCALE GENOMIC DNA]</scope>
    <source>
        <strain evidence="2 3">FJG1</strain>
    </source>
</reference>
<dbReference type="OrthoDB" id="9781845at2"/>
<dbReference type="InterPro" id="IPR013655">
    <property type="entry name" value="PAS_fold_3"/>
</dbReference>
<dbReference type="Proteomes" id="UP000030512">
    <property type="component" value="Chromosome"/>
</dbReference>
<dbReference type="InterPro" id="IPR035965">
    <property type="entry name" value="PAS-like_dom_sf"/>
</dbReference>
<proteinExistence type="predicted"/>
<gene>
    <name evidence="2" type="ORF">JT25_021575</name>
</gene>
<evidence type="ECO:0000313" key="2">
    <source>
        <dbReference type="EMBL" id="AMK79041.1"/>
    </source>
</evidence>